<organism evidence="1 2">
    <name type="scientific">Labilithrix luteola</name>
    <dbReference type="NCBI Taxonomy" id="1391654"/>
    <lineage>
        <taxon>Bacteria</taxon>
        <taxon>Pseudomonadati</taxon>
        <taxon>Myxococcota</taxon>
        <taxon>Polyangia</taxon>
        <taxon>Polyangiales</taxon>
        <taxon>Labilitrichaceae</taxon>
        <taxon>Labilithrix</taxon>
    </lineage>
</organism>
<sequence length="162" mass="16942">MTEPEPDTTPPAERFDLSLKLEGGYELGALDGRGTGGPRWGVGLGAQNDEMGWWITLRGRLAEPSVGVHAWDARLGVDADVLRAGITHIGVGSELGVMGQPGPTGATRPTFTCGLGARAGLDLVRFGDRDRSALTLDLRGDVQVLATSGSYATIALLAAVRF</sequence>
<protein>
    <submittedName>
        <fullName evidence="1">Uncharacterized protein</fullName>
    </submittedName>
</protein>
<dbReference type="KEGG" id="llu:AKJ09_02235"/>
<dbReference type="Proteomes" id="UP000064967">
    <property type="component" value="Chromosome"/>
</dbReference>
<keyword evidence="2" id="KW-1185">Reference proteome</keyword>
<dbReference type="AlphaFoldDB" id="A0A0K1PQA1"/>
<dbReference type="EMBL" id="CP012333">
    <property type="protein sequence ID" value="AKU95571.1"/>
    <property type="molecule type" value="Genomic_DNA"/>
</dbReference>
<accession>A0A0K1PQA1</accession>
<name>A0A0K1PQA1_9BACT</name>
<evidence type="ECO:0000313" key="2">
    <source>
        <dbReference type="Proteomes" id="UP000064967"/>
    </source>
</evidence>
<reference evidence="1 2" key="1">
    <citation type="submission" date="2015-08" db="EMBL/GenBank/DDBJ databases">
        <authorList>
            <person name="Babu N.S."/>
            <person name="Beckwith C.J."/>
            <person name="Beseler K.G."/>
            <person name="Brison A."/>
            <person name="Carone J.V."/>
            <person name="Caskin T.P."/>
            <person name="Diamond M."/>
            <person name="Durham M.E."/>
            <person name="Foxe J.M."/>
            <person name="Go M."/>
            <person name="Henderson B.A."/>
            <person name="Jones I.B."/>
            <person name="McGettigan J.A."/>
            <person name="Micheletti S.J."/>
            <person name="Nasrallah M.E."/>
            <person name="Ortiz D."/>
            <person name="Piller C.R."/>
            <person name="Privatt S.R."/>
            <person name="Schneider S.L."/>
            <person name="Sharp S."/>
            <person name="Smith T.C."/>
            <person name="Stanton J.D."/>
            <person name="Ullery H.E."/>
            <person name="Wilson R.J."/>
            <person name="Serrano M.G."/>
            <person name="Buck G."/>
            <person name="Lee V."/>
            <person name="Wang Y."/>
            <person name="Carvalho R."/>
            <person name="Voegtly L."/>
            <person name="Shi R."/>
            <person name="Duckworth R."/>
            <person name="Johnson A."/>
            <person name="Loviza R."/>
            <person name="Walstead R."/>
            <person name="Shah Z."/>
            <person name="Kiflezghi M."/>
            <person name="Wade K."/>
            <person name="Ball S.L."/>
            <person name="Bradley K.W."/>
            <person name="Asai D.J."/>
            <person name="Bowman C.A."/>
            <person name="Russell D.A."/>
            <person name="Pope W.H."/>
            <person name="Jacobs-Sera D."/>
            <person name="Hendrix R.W."/>
            <person name="Hatfull G.F."/>
        </authorList>
    </citation>
    <scope>NUCLEOTIDE SEQUENCE [LARGE SCALE GENOMIC DNA]</scope>
    <source>
        <strain evidence="1 2">DSM 27648</strain>
    </source>
</reference>
<evidence type="ECO:0000313" key="1">
    <source>
        <dbReference type="EMBL" id="AKU95571.1"/>
    </source>
</evidence>
<proteinExistence type="predicted"/>
<gene>
    <name evidence="1" type="ORF">AKJ09_02235</name>
</gene>